<organism evidence="4 5">
    <name type="scientific">Rhipicephalus sanguineus</name>
    <name type="common">Brown dog tick</name>
    <name type="synonym">Ixodes sanguineus</name>
    <dbReference type="NCBI Taxonomy" id="34632"/>
    <lineage>
        <taxon>Eukaryota</taxon>
        <taxon>Metazoa</taxon>
        <taxon>Ecdysozoa</taxon>
        <taxon>Arthropoda</taxon>
        <taxon>Chelicerata</taxon>
        <taxon>Arachnida</taxon>
        <taxon>Acari</taxon>
        <taxon>Parasitiformes</taxon>
        <taxon>Ixodida</taxon>
        <taxon>Ixodoidea</taxon>
        <taxon>Ixodidae</taxon>
        <taxon>Rhipicephalinae</taxon>
        <taxon>Rhipicephalus</taxon>
        <taxon>Rhipicephalus</taxon>
    </lineage>
</organism>
<proteinExistence type="predicted"/>
<dbReference type="InterPro" id="IPR051513">
    <property type="entry name" value="Tectonin_beta-prop"/>
</dbReference>
<dbReference type="VEuPathDB" id="VectorBase:RSAN_033002"/>
<dbReference type="EMBL" id="JABSTV010001253">
    <property type="protein sequence ID" value="KAH7944516.1"/>
    <property type="molecule type" value="Genomic_DNA"/>
</dbReference>
<dbReference type="InterPro" id="IPR006624">
    <property type="entry name" value="Beta-propeller_rpt_TECPR"/>
</dbReference>
<reference evidence="4" key="1">
    <citation type="journal article" date="2020" name="Cell">
        <title>Large-Scale Comparative Analyses of Tick Genomes Elucidate Their Genetic Diversity and Vector Capacities.</title>
        <authorList>
            <consortium name="Tick Genome and Microbiome Consortium (TIGMIC)"/>
            <person name="Jia N."/>
            <person name="Wang J."/>
            <person name="Shi W."/>
            <person name="Du L."/>
            <person name="Sun Y."/>
            <person name="Zhan W."/>
            <person name="Jiang J.F."/>
            <person name="Wang Q."/>
            <person name="Zhang B."/>
            <person name="Ji P."/>
            <person name="Bell-Sakyi L."/>
            <person name="Cui X.M."/>
            <person name="Yuan T.T."/>
            <person name="Jiang B.G."/>
            <person name="Yang W.F."/>
            <person name="Lam T.T."/>
            <person name="Chang Q.C."/>
            <person name="Ding S.J."/>
            <person name="Wang X.J."/>
            <person name="Zhu J.G."/>
            <person name="Ruan X.D."/>
            <person name="Zhao L."/>
            <person name="Wei J.T."/>
            <person name="Ye R.Z."/>
            <person name="Que T.C."/>
            <person name="Du C.H."/>
            <person name="Zhou Y.H."/>
            <person name="Cheng J.X."/>
            <person name="Dai P.F."/>
            <person name="Guo W.B."/>
            <person name="Han X.H."/>
            <person name="Huang E.J."/>
            <person name="Li L.F."/>
            <person name="Wei W."/>
            <person name="Gao Y.C."/>
            <person name="Liu J.Z."/>
            <person name="Shao H.Z."/>
            <person name="Wang X."/>
            <person name="Wang C.C."/>
            <person name="Yang T.C."/>
            <person name="Huo Q.B."/>
            <person name="Li W."/>
            <person name="Chen H.Y."/>
            <person name="Chen S.E."/>
            <person name="Zhou L.G."/>
            <person name="Ni X.B."/>
            <person name="Tian J.H."/>
            <person name="Sheng Y."/>
            <person name="Liu T."/>
            <person name="Pan Y.S."/>
            <person name="Xia L.Y."/>
            <person name="Li J."/>
            <person name="Zhao F."/>
            <person name="Cao W.C."/>
        </authorList>
    </citation>
    <scope>NUCLEOTIDE SEQUENCE</scope>
    <source>
        <strain evidence="4">Rsan-2018</strain>
    </source>
</reference>
<name>A0A9D4ST56_RHISA</name>
<dbReference type="InterPro" id="IPR006614">
    <property type="entry name" value="Peroxin/Ferlin"/>
</dbReference>
<feature type="domain" description="Peroxin/Ferlin" evidence="3">
    <location>
        <begin position="122"/>
        <end position="155"/>
    </location>
</feature>
<dbReference type="SMART" id="SM00706">
    <property type="entry name" value="TECPR"/>
    <property type="match status" value="5"/>
</dbReference>
<accession>A0A9D4ST56</accession>
<gene>
    <name evidence="4" type="ORF">HPB52_020710</name>
</gene>
<feature type="domain" description="Peroxin/Ferlin" evidence="2">
    <location>
        <begin position="64"/>
        <end position="110"/>
    </location>
</feature>
<dbReference type="PANTHER" id="PTHR23250">
    <property type="entry name" value="DYSFERLIN-RELATED"/>
    <property type="match status" value="1"/>
</dbReference>
<feature type="domain" description="Peroxin/Ferlin" evidence="2">
    <location>
        <begin position="693"/>
        <end position="752"/>
    </location>
</feature>
<feature type="region of interest" description="Disordered" evidence="1">
    <location>
        <begin position="401"/>
        <end position="432"/>
    </location>
</feature>
<dbReference type="SMART" id="SM00693">
    <property type="entry name" value="DysFN"/>
    <property type="match status" value="2"/>
</dbReference>
<evidence type="ECO:0000259" key="2">
    <source>
        <dbReference type="SMART" id="SM00693"/>
    </source>
</evidence>
<comment type="caution">
    <text evidence="4">The sequence shown here is derived from an EMBL/GenBank/DDBJ whole genome shotgun (WGS) entry which is preliminary data.</text>
</comment>
<feature type="compositionally biased region" description="Basic and acidic residues" evidence="1">
    <location>
        <begin position="403"/>
        <end position="415"/>
    </location>
</feature>
<reference evidence="4" key="2">
    <citation type="submission" date="2021-09" db="EMBL/GenBank/DDBJ databases">
        <authorList>
            <person name="Jia N."/>
            <person name="Wang J."/>
            <person name="Shi W."/>
            <person name="Du L."/>
            <person name="Sun Y."/>
            <person name="Zhan W."/>
            <person name="Jiang J."/>
            <person name="Wang Q."/>
            <person name="Zhang B."/>
            <person name="Ji P."/>
            <person name="Sakyi L.B."/>
            <person name="Cui X."/>
            <person name="Yuan T."/>
            <person name="Jiang B."/>
            <person name="Yang W."/>
            <person name="Lam T.T.-Y."/>
            <person name="Chang Q."/>
            <person name="Ding S."/>
            <person name="Wang X."/>
            <person name="Zhu J."/>
            <person name="Ruan X."/>
            <person name="Zhao L."/>
            <person name="Wei J."/>
            <person name="Que T."/>
            <person name="Du C."/>
            <person name="Cheng J."/>
            <person name="Dai P."/>
            <person name="Han X."/>
            <person name="Huang E."/>
            <person name="Gao Y."/>
            <person name="Liu J."/>
            <person name="Shao H."/>
            <person name="Ye R."/>
            <person name="Li L."/>
            <person name="Wei W."/>
            <person name="Wang X."/>
            <person name="Wang C."/>
            <person name="Huo Q."/>
            <person name="Li W."/>
            <person name="Guo W."/>
            <person name="Chen H."/>
            <person name="Chen S."/>
            <person name="Zhou L."/>
            <person name="Zhou L."/>
            <person name="Ni X."/>
            <person name="Tian J."/>
            <person name="Zhou Y."/>
            <person name="Sheng Y."/>
            <person name="Liu T."/>
            <person name="Pan Y."/>
            <person name="Xia L."/>
            <person name="Li J."/>
            <person name="Zhao F."/>
            <person name="Cao W."/>
        </authorList>
    </citation>
    <scope>NUCLEOTIDE SEQUENCE</scope>
    <source>
        <strain evidence="4">Rsan-2018</strain>
        <tissue evidence="4">Larvae</tissue>
    </source>
</reference>
<dbReference type="Proteomes" id="UP000821837">
    <property type="component" value="Unassembled WGS sequence"/>
</dbReference>
<dbReference type="SMART" id="SM00694">
    <property type="entry name" value="DysFC"/>
    <property type="match status" value="1"/>
</dbReference>
<protein>
    <recommendedName>
        <fullName evidence="2 3">Peroxin/Ferlin domain-containing protein</fullName>
    </recommendedName>
</protein>
<keyword evidence="5" id="KW-1185">Reference proteome</keyword>
<evidence type="ECO:0000313" key="5">
    <source>
        <dbReference type="Proteomes" id="UP000821837"/>
    </source>
</evidence>
<dbReference type="PANTHER" id="PTHR23250:SF1">
    <property type="entry name" value="TECTONIN BETA-PROPELLER REPEAT-CONTAINING PROTEIN 1"/>
    <property type="match status" value="1"/>
</dbReference>
<evidence type="ECO:0000259" key="3">
    <source>
        <dbReference type="SMART" id="SM00694"/>
    </source>
</evidence>
<sequence length="758" mass="84759">MPATNLWAVDSTGRVHTLSTAGSRWQELPYSGVDLKRVSALPNCAWGIGSDHQVYMYLPQSDVPIRVAEVTYENQVGLPVDLPDGLVARYRENIHLPSLGWQWEGRWYLDDNMDGQLLGTEGWTYSVDFPFTYTHDKHWNSMVRRRKWIRYRRYVATDRWAEIEGIHSDPVQEPVVDVSIGGVEIPGGDSDHIAVWVVTVLGRVFFRENVTRLCPEGTSWTPVPVPQNSEVSQVSVGRTGLTWAVAWNGNALVRLGVSRYSYIGTEWTEVAAPDTEEKLLQVAVGQNMVWAVGRNGTVWFRKGIRCDDLGCRASVTGSGWVKMIGTMAMISVGPNDQVWGITRNDRQLCLRTGVTLEEASGREWKEIVAPFNNAPSRTASVSSLTSLGSLRLATPSYAAVAAERGDDPPLTPERKKMSRHSSHSGTSTYPDDWPTPAVHDVVGSITWSWVSGTACTIDFPGALLNWFSLSGSTVDSTARHLENAQWRKLVLRRLRDRRKKETENYDYDSAIEKSTWVKSATGQLWRDTHPCQWVRCQLELERLGAEGEACDLAILRLLYHHAGSDRRMALNLAEVTSACDLSDPKHRLLGIYTQTLNEKHSHIKLAFGTDNELEDWIATLNLVAFGMRGMTDNAAQPGAAWGVTERGHVFVHEDGEPKTPIDDVAMTDIRGISSLPSGRAGVTGHNVRVGPMSDTKCVYIYENQRWNPISGFAPRGLLTDRYMWSDASGLIECTKEGTKLDSVHWHWVSRLDFVFMAY</sequence>
<evidence type="ECO:0000256" key="1">
    <source>
        <dbReference type="SAM" id="MobiDB-lite"/>
    </source>
</evidence>
<dbReference type="Pfam" id="PF19193">
    <property type="entry name" value="Tectonin"/>
    <property type="match status" value="1"/>
</dbReference>
<dbReference type="GO" id="GO:0016020">
    <property type="term" value="C:membrane"/>
    <property type="evidence" value="ECO:0007669"/>
    <property type="project" value="InterPro"/>
</dbReference>
<dbReference type="Pfam" id="PF06462">
    <property type="entry name" value="Hyd_WA"/>
    <property type="match status" value="2"/>
</dbReference>
<dbReference type="AlphaFoldDB" id="A0A9D4ST56"/>
<evidence type="ECO:0000313" key="4">
    <source>
        <dbReference type="EMBL" id="KAH7944516.1"/>
    </source>
</evidence>